<reference evidence="4 5" key="1">
    <citation type="journal article" date="2013" name="Nature">
        <title>Insights into bilaterian evolution from three spiralian genomes.</title>
        <authorList>
            <person name="Simakov O."/>
            <person name="Marletaz F."/>
            <person name="Cho S.J."/>
            <person name="Edsinger-Gonzales E."/>
            <person name="Havlak P."/>
            <person name="Hellsten U."/>
            <person name="Kuo D.H."/>
            <person name="Larsson T."/>
            <person name="Lv J."/>
            <person name="Arendt D."/>
            <person name="Savage R."/>
            <person name="Osoegawa K."/>
            <person name="de Jong P."/>
            <person name="Grimwood J."/>
            <person name="Chapman J.A."/>
            <person name="Shapiro H."/>
            <person name="Aerts A."/>
            <person name="Otillar R.P."/>
            <person name="Terry A.Y."/>
            <person name="Boore J.L."/>
            <person name="Grigoriev I.V."/>
            <person name="Lindberg D.R."/>
            <person name="Seaver E.C."/>
            <person name="Weisblat D.A."/>
            <person name="Putnam N.H."/>
            <person name="Rokhsar D.S."/>
        </authorList>
    </citation>
    <scope>NUCLEOTIDE SEQUENCE [LARGE SCALE GENOMIC DNA]</scope>
</reference>
<evidence type="ECO:0000256" key="1">
    <source>
        <dbReference type="SAM" id="MobiDB-lite"/>
    </source>
</evidence>
<dbReference type="RefSeq" id="XP_009046791.1">
    <property type="nucleotide sequence ID" value="XM_009048543.1"/>
</dbReference>
<dbReference type="OMA" id="DKYWRDK"/>
<dbReference type="AlphaFoldDB" id="V4B4T8"/>
<dbReference type="InterPro" id="IPR009097">
    <property type="entry name" value="Cyclic_Pdiesterase"/>
</dbReference>
<dbReference type="PANTHER" id="PTHR46729:SF1">
    <property type="entry name" value="LEUKOCYTE RECEPTOR CLUSTER MEMBER 9"/>
    <property type="match status" value="1"/>
</dbReference>
<dbReference type="Pfam" id="PF10469">
    <property type="entry name" value="AKAP7_NLS"/>
    <property type="match status" value="1"/>
</dbReference>
<dbReference type="Gene3D" id="3.90.1140.10">
    <property type="entry name" value="Cyclic phosphodiesterase"/>
    <property type="match status" value="1"/>
</dbReference>
<protein>
    <submittedName>
        <fullName evidence="4">Uncharacterized protein</fullName>
    </submittedName>
</protein>
<name>V4B4T8_LOTGI</name>
<proteinExistence type="predicted"/>
<dbReference type="HOGENOM" id="CLU_044135_1_0_1"/>
<sequence length="387" mass="44148">MISSLVKDAEKWLITNGLGKSGKSGKSLKKKKPKKTKPMEKQADKKLAPMKTADDVIKRIQWDSDLPQGDFLIGYQDRFEGIKEKYFSAFSWEDIASVDYDELAIPKHRIEYFKYKELKVWDKLSRLDNIFGSVGSGKKITDVIENYETELELQKEKEKETKMDTSPTDDADVGIVVTVATPPTSEYWKDKLRPNYFLAVRITNPEILKVTSGIQDSILNSQSVYKKSFSAPASLHITLCTLGLDTQEHVDSAVKALHSIHEELKVLVPRKSLIVNGVSNFNKRVVYAKVEYPPEFLEFVEHIEMCLRHEGIEFRGQHGGYVPHMTIMKTNRPISRRLGTAHIDPKLYQDYSEQYFGEVPVDAVYLCSMAGQRQPDGFYVSPTHIVF</sequence>
<dbReference type="InterPro" id="IPR042653">
    <property type="entry name" value="Leng9"/>
</dbReference>
<feature type="domain" description="A-kinase anchor protein 7-like phosphoesterase" evidence="3">
    <location>
        <begin position="194"/>
        <end position="384"/>
    </location>
</feature>
<evidence type="ECO:0000313" key="5">
    <source>
        <dbReference type="Proteomes" id="UP000030746"/>
    </source>
</evidence>
<evidence type="ECO:0000259" key="2">
    <source>
        <dbReference type="Pfam" id="PF04457"/>
    </source>
</evidence>
<feature type="compositionally biased region" description="Basic residues" evidence="1">
    <location>
        <begin position="26"/>
        <end position="36"/>
    </location>
</feature>
<keyword evidence="5" id="KW-1185">Reference proteome</keyword>
<feature type="compositionally biased region" description="Basic and acidic residues" evidence="1">
    <location>
        <begin position="37"/>
        <end position="50"/>
    </location>
</feature>
<dbReference type="GeneID" id="20234037"/>
<dbReference type="Pfam" id="PF04457">
    <property type="entry name" value="MJ1316"/>
    <property type="match status" value="1"/>
</dbReference>
<evidence type="ECO:0000313" key="4">
    <source>
        <dbReference type="EMBL" id="ESP02496.1"/>
    </source>
</evidence>
<dbReference type="SUPFAM" id="SSF55144">
    <property type="entry name" value="LigT-like"/>
    <property type="match status" value="1"/>
</dbReference>
<evidence type="ECO:0000259" key="3">
    <source>
        <dbReference type="Pfam" id="PF10469"/>
    </source>
</evidence>
<accession>V4B4T8</accession>
<feature type="region of interest" description="Disordered" evidence="1">
    <location>
        <begin position="16"/>
        <end position="50"/>
    </location>
</feature>
<dbReference type="CTD" id="20234037"/>
<gene>
    <name evidence="4" type="ORF">LOTGIDRAFT_138311</name>
</gene>
<dbReference type="STRING" id="225164.V4B4T8"/>
<dbReference type="Proteomes" id="UP000030746">
    <property type="component" value="Unassembled WGS sequence"/>
</dbReference>
<dbReference type="InterPro" id="IPR019510">
    <property type="entry name" value="AKAP7-like_phosphoesterase"/>
</dbReference>
<dbReference type="KEGG" id="lgi:LOTGIDRAFT_138311"/>
<dbReference type="InterPro" id="IPR040459">
    <property type="entry name" value="MJ1316"/>
</dbReference>
<organism evidence="4 5">
    <name type="scientific">Lottia gigantea</name>
    <name type="common">Giant owl limpet</name>
    <dbReference type="NCBI Taxonomy" id="225164"/>
    <lineage>
        <taxon>Eukaryota</taxon>
        <taxon>Metazoa</taxon>
        <taxon>Spiralia</taxon>
        <taxon>Lophotrochozoa</taxon>
        <taxon>Mollusca</taxon>
        <taxon>Gastropoda</taxon>
        <taxon>Patellogastropoda</taxon>
        <taxon>Lottioidea</taxon>
        <taxon>Lottiidae</taxon>
        <taxon>Lottia</taxon>
    </lineage>
</organism>
<feature type="domain" description="MJ1316 RNA cyclic group end recognition" evidence="2">
    <location>
        <begin position="50"/>
        <end position="123"/>
    </location>
</feature>
<dbReference type="OrthoDB" id="10263155at2759"/>
<dbReference type="PANTHER" id="PTHR46729">
    <property type="entry name" value="LEUKOCYTE RECEPTOR CLUSTER MEMBER 9"/>
    <property type="match status" value="1"/>
</dbReference>
<dbReference type="EMBL" id="KB200213">
    <property type="protein sequence ID" value="ESP02496.1"/>
    <property type="molecule type" value="Genomic_DNA"/>
</dbReference>